<name>A0A0J9UHA3_FUSO4</name>
<dbReference type="EMBL" id="DS231697">
    <property type="protein sequence ID" value="KNA98202.1"/>
    <property type="molecule type" value="Genomic_DNA"/>
</dbReference>
<dbReference type="GeneID" id="28959065"/>
<dbReference type="KEGG" id="fox:FOXG_18359"/>
<reference evidence="1" key="2">
    <citation type="journal article" date="2010" name="Nature">
        <title>Comparative genomics reveals mobile pathogenicity chromosomes in Fusarium.</title>
        <authorList>
            <person name="Ma L.J."/>
            <person name="van der Does H.C."/>
            <person name="Borkovich K.A."/>
            <person name="Coleman J.J."/>
            <person name="Daboussi M.J."/>
            <person name="Di Pietro A."/>
            <person name="Dufresne M."/>
            <person name="Freitag M."/>
            <person name="Grabherr M."/>
            <person name="Henrissat B."/>
            <person name="Houterman P.M."/>
            <person name="Kang S."/>
            <person name="Shim W.B."/>
            <person name="Woloshuk C."/>
            <person name="Xie X."/>
            <person name="Xu J.R."/>
            <person name="Antoniw J."/>
            <person name="Baker S.E."/>
            <person name="Bluhm B.H."/>
            <person name="Breakspear A."/>
            <person name="Brown D.W."/>
            <person name="Butchko R.A."/>
            <person name="Chapman S."/>
            <person name="Coulson R."/>
            <person name="Coutinho P.M."/>
            <person name="Danchin E.G."/>
            <person name="Diener A."/>
            <person name="Gale L.R."/>
            <person name="Gardiner D.M."/>
            <person name="Goff S."/>
            <person name="Hammond-Kosack K.E."/>
            <person name="Hilburn K."/>
            <person name="Hua-Van A."/>
            <person name="Jonkers W."/>
            <person name="Kazan K."/>
            <person name="Kodira C.D."/>
            <person name="Koehrsen M."/>
            <person name="Kumar L."/>
            <person name="Lee Y.H."/>
            <person name="Li L."/>
            <person name="Manners J.M."/>
            <person name="Miranda-Saavedra D."/>
            <person name="Mukherjee M."/>
            <person name="Park G."/>
            <person name="Park J."/>
            <person name="Park S.Y."/>
            <person name="Proctor R.H."/>
            <person name="Regev A."/>
            <person name="Ruiz-Roldan M.C."/>
            <person name="Sain D."/>
            <person name="Sakthikumar S."/>
            <person name="Sykes S."/>
            <person name="Schwartz D.C."/>
            <person name="Turgeon B.G."/>
            <person name="Wapinski I."/>
            <person name="Yoder O."/>
            <person name="Young S."/>
            <person name="Zeng Q."/>
            <person name="Zhou S."/>
            <person name="Galagan J."/>
            <person name="Cuomo C.A."/>
            <person name="Kistler H.C."/>
            <person name="Rep M."/>
        </authorList>
    </citation>
    <scope>NUCLEOTIDE SEQUENCE [LARGE SCALE GENOMIC DNA]</scope>
    <source>
        <strain evidence="1">4287</strain>
    </source>
</reference>
<dbReference type="VEuPathDB" id="FungiDB:FOXG_18359"/>
<accession>A0A0J9UHA3</accession>
<evidence type="ECO:0000313" key="2">
    <source>
        <dbReference type="Proteomes" id="UP000009097"/>
    </source>
</evidence>
<sequence>MEVTWLEFNGIGADADATMQRKFSPAATIRSNLMNAQV</sequence>
<reference evidence="1" key="1">
    <citation type="submission" date="2007-04" db="EMBL/GenBank/DDBJ databases">
        <authorList>
            <consortium name="The Broad Institute Genome Sequencing Platform"/>
            <person name="Birren B."/>
            <person name="Lander E."/>
            <person name="Galagan J."/>
            <person name="Nusbaum C."/>
            <person name="Devon K."/>
            <person name="Ma L.-J."/>
            <person name="Jaffe D."/>
            <person name="Butler J."/>
            <person name="Alvarez P."/>
            <person name="Gnerre S."/>
            <person name="Grabherr M."/>
            <person name="Kleber M."/>
            <person name="Mauceli E."/>
            <person name="Brockman W."/>
            <person name="MacCallum I.A."/>
            <person name="Young S."/>
            <person name="LaButti K."/>
            <person name="DeCaprio D."/>
            <person name="Crawford M."/>
            <person name="Koehrsen M."/>
            <person name="Engels R."/>
            <person name="Montgomery P."/>
            <person name="Pearson M."/>
            <person name="Howarth C."/>
            <person name="Larson L."/>
            <person name="White J."/>
            <person name="O'Leary S."/>
            <person name="Kodira C."/>
            <person name="Zeng Q."/>
            <person name="Yandava C."/>
            <person name="Alvarado L."/>
            <person name="Kistler C."/>
            <person name="Shim W.-B."/>
            <person name="Kang S."/>
            <person name="Woloshuk C."/>
        </authorList>
    </citation>
    <scope>NUCLEOTIDE SEQUENCE</scope>
    <source>
        <strain evidence="1">4287</strain>
    </source>
</reference>
<proteinExistence type="predicted"/>
<dbReference type="RefSeq" id="XP_018236248.1">
    <property type="nucleotide sequence ID" value="XM_018398432.1"/>
</dbReference>
<gene>
    <name evidence="1" type="ORF">FOXG_18359</name>
</gene>
<dbReference type="Proteomes" id="UP000009097">
    <property type="component" value="Unassembled WGS sequence"/>
</dbReference>
<dbReference type="AlphaFoldDB" id="A0A0J9UHA3"/>
<protein>
    <submittedName>
        <fullName evidence="1">Uncharacterized protein</fullName>
    </submittedName>
</protein>
<organism evidence="1 2">
    <name type="scientific">Fusarium oxysporum f. sp. lycopersici (strain 4287 / CBS 123668 / FGSC 9935 / NRRL 34936)</name>
    <name type="common">Fusarium vascular wilt of tomato</name>
    <dbReference type="NCBI Taxonomy" id="426428"/>
    <lineage>
        <taxon>Eukaryota</taxon>
        <taxon>Fungi</taxon>
        <taxon>Dikarya</taxon>
        <taxon>Ascomycota</taxon>
        <taxon>Pezizomycotina</taxon>
        <taxon>Sordariomycetes</taxon>
        <taxon>Hypocreomycetidae</taxon>
        <taxon>Hypocreales</taxon>
        <taxon>Nectriaceae</taxon>
        <taxon>Fusarium</taxon>
        <taxon>Fusarium oxysporum species complex</taxon>
    </lineage>
</organism>
<evidence type="ECO:0000313" key="1">
    <source>
        <dbReference type="EMBL" id="KNA98202.1"/>
    </source>
</evidence>